<dbReference type="GeneID" id="63729180"/>
<dbReference type="AlphaFoldDB" id="A0A1L9Q1Z9"/>
<dbReference type="OrthoDB" id="2139957at2759"/>
<dbReference type="EMBL" id="KV878138">
    <property type="protein sequence ID" value="OJJ07732.1"/>
    <property type="molecule type" value="Genomic_DNA"/>
</dbReference>
<gene>
    <name evidence="9" type="ORF">ASPVEDRAFT_46966</name>
</gene>
<dbReference type="GO" id="GO:0005975">
    <property type="term" value="P:carbohydrate metabolic process"/>
    <property type="evidence" value="ECO:0007669"/>
    <property type="project" value="InterPro"/>
</dbReference>
<keyword evidence="3 7" id="KW-0378">Hydrolase</keyword>
<dbReference type="Gene3D" id="2.115.10.20">
    <property type="entry name" value="Glycosyl hydrolase domain, family 43"/>
    <property type="match status" value="1"/>
</dbReference>
<dbReference type="Pfam" id="PF04616">
    <property type="entry name" value="Glyco_hydro_43"/>
    <property type="match status" value="1"/>
</dbReference>
<feature type="active site" description="Proton acceptor" evidence="5">
    <location>
        <position position="15"/>
    </location>
</feature>
<evidence type="ECO:0000256" key="1">
    <source>
        <dbReference type="ARBA" id="ARBA00009865"/>
    </source>
</evidence>
<dbReference type="InterPro" id="IPR051795">
    <property type="entry name" value="Glycosyl_Hydrlase_43"/>
</dbReference>
<keyword evidence="4 7" id="KW-0326">Glycosidase</keyword>
<keyword evidence="10" id="KW-1185">Reference proteome</keyword>
<dbReference type="SUPFAM" id="SSF75005">
    <property type="entry name" value="Arabinanase/levansucrase/invertase"/>
    <property type="match status" value="1"/>
</dbReference>
<dbReference type="InterPro" id="IPR041542">
    <property type="entry name" value="GH43_C2"/>
</dbReference>
<evidence type="ECO:0000256" key="5">
    <source>
        <dbReference type="PIRSR" id="PIRSR606710-1"/>
    </source>
</evidence>
<dbReference type="PANTHER" id="PTHR42812:SF12">
    <property type="entry name" value="BETA-XYLOSIDASE-RELATED"/>
    <property type="match status" value="1"/>
</dbReference>
<dbReference type="VEuPathDB" id="FungiDB:ASPVEDRAFT_46966"/>
<dbReference type="Gene3D" id="2.60.120.200">
    <property type="match status" value="1"/>
</dbReference>
<organism evidence="9 10">
    <name type="scientific">Aspergillus versicolor CBS 583.65</name>
    <dbReference type="NCBI Taxonomy" id="1036611"/>
    <lineage>
        <taxon>Eukaryota</taxon>
        <taxon>Fungi</taxon>
        <taxon>Dikarya</taxon>
        <taxon>Ascomycota</taxon>
        <taxon>Pezizomycotina</taxon>
        <taxon>Eurotiomycetes</taxon>
        <taxon>Eurotiomycetidae</taxon>
        <taxon>Eurotiales</taxon>
        <taxon>Aspergillaceae</taxon>
        <taxon>Aspergillus</taxon>
        <taxon>Aspergillus subgen. Nidulantes</taxon>
    </lineage>
</organism>
<evidence type="ECO:0000259" key="8">
    <source>
        <dbReference type="Pfam" id="PF17851"/>
    </source>
</evidence>
<evidence type="ECO:0000313" key="10">
    <source>
        <dbReference type="Proteomes" id="UP000184073"/>
    </source>
</evidence>
<dbReference type="GO" id="GO:0004553">
    <property type="term" value="F:hydrolase activity, hydrolyzing O-glycosyl compounds"/>
    <property type="evidence" value="ECO:0007669"/>
    <property type="project" value="InterPro"/>
</dbReference>
<protein>
    <recommendedName>
        <fullName evidence="8">Beta-xylosidase C-terminal Concanavalin A-like domain-containing protein</fullName>
    </recommendedName>
</protein>
<dbReference type="RefSeq" id="XP_040673494.1">
    <property type="nucleotide sequence ID" value="XM_040813669.1"/>
</dbReference>
<comment type="similarity">
    <text evidence="1 7">Belongs to the glycosyl hydrolase 43 family.</text>
</comment>
<dbReference type="InterPro" id="IPR013320">
    <property type="entry name" value="ConA-like_dom_sf"/>
</dbReference>
<evidence type="ECO:0000256" key="3">
    <source>
        <dbReference type="ARBA" id="ARBA00022801"/>
    </source>
</evidence>
<name>A0A1L9Q1Z9_ASPVE</name>
<reference evidence="10" key="1">
    <citation type="journal article" date="2017" name="Genome Biol.">
        <title>Comparative genomics reveals high biological diversity and specific adaptations in the industrially and medically important fungal genus Aspergillus.</title>
        <authorList>
            <person name="de Vries R.P."/>
            <person name="Riley R."/>
            <person name="Wiebenga A."/>
            <person name="Aguilar-Osorio G."/>
            <person name="Amillis S."/>
            <person name="Uchima C.A."/>
            <person name="Anderluh G."/>
            <person name="Asadollahi M."/>
            <person name="Askin M."/>
            <person name="Barry K."/>
            <person name="Battaglia E."/>
            <person name="Bayram O."/>
            <person name="Benocci T."/>
            <person name="Braus-Stromeyer S.A."/>
            <person name="Caldana C."/>
            <person name="Canovas D."/>
            <person name="Cerqueira G.C."/>
            <person name="Chen F."/>
            <person name="Chen W."/>
            <person name="Choi C."/>
            <person name="Clum A."/>
            <person name="Dos Santos R.A."/>
            <person name="Damasio A.R."/>
            <person name="Diallinas G."/>
            <person name="Emri T."/>
            <person name="Fekete E."/>
            <person name="Flipphi M."/>
            <person name="Freyberg S."/>
            <person name="Gallo A."/>
            <person name="Gournas C."/>
            <person name="Habgood R."/>
            <person name="Hainaut M."/>
            <person name="Harispe M.L."/>
            <person name="Henrissat B."/>
            <person name="Hilden K.S."/>
            <person name="Hope R."/>
            <person name="Hossain A."/>
            <person name="Karabika E."/>
            <person name="Karaffa L."/>
            <person name="Karanyi Z."/>
            <person name="Krasevec N."/>
            <person name="Kuo A."/>
            <person name="Kusch H."/>
            <person name="LaButti K."/>
            <person name="Lagendijk E.L."/>
            <person name="Lapidus A."/>
            <person name="Levasseur A."/>
            <person name="Lindquist E."/>
            <person name="Lipzen A."/>
            <person name="Logrieco A.F."/>
            <person name="MacCabe A."/>
            <person name="Maekelae M.R."/>
            <person name="Malavazi I."/>
            <person name="Melin P."/>
            <person name="Meyer V."/>
            <person name="Mielnichuk N."/>
            <person name="Miskei M."/>
            <person name="Molnar A.P."/>
            <person name="Mule G."/>
            <person name="Ngan C.Y."/>
            <person name="Orejas M."/>
            <person name="Orosz E."/>
            <person name="Ouedraogo J.P."/>
            <person name="Overkamp K.M."/>
            <person name="Park H.-S."/>
            <person name="Perrone G."/>
            <person name="Piumi F."/>
            <person name="Punt P.J."/>
            <person name="Ram A.F."/>
            <person name="Ramon A."/>
            <person name="Rauscher S."/>
            <person name="Record E."/>
            <person name="Riano-Pachon D.M."/>
            <person name="Robert V."/>
            <person name="Roehrig J."/>
            <person name="Ruller R."/>
            <person name="Salamov A."/>
            <person name="Salih N.S."/>
            <person name="Samson R.A."/>
            <person name="Sandor E."/>
            <person name="Sanguinetti M."/>
            <person name="Schuetze T."/>
            <person name="Sepcic K."/>
            <person name="Shelest E."/>
            <person name="Sherlock G."/>
            <person name="Sophianopoulou V."/>
            <person name="Squina F.M."/>
            <person name="Sun H."/>
            <person name="Susca A."/>
            <person name="Todd R.B."/>
            <person name="Tsang A."/>
            <person name="Unkles S.E."/>
            <person name="van de Wiele N."/>
            <person name="van Rossen-Uffink D."/>
            <person name="Oliveira J.V."/>
            <person name="Vesth T.C."/>
            <person name="Visser J."/>
            <person name="Yu J.-H."/>
            <person name="Zhou M."/>
            <person name="Andersen M.R."/>
            <person name="Archer D.B."/>
            <person name="Baker S.E."/>
            <person name="Benoit I."/>
            <person name="Brakhage A.A."/>
            <person name="Braus G.H."/>
            <person name="Fischer R."/>
            <person name="Frisvad J.C."/>
            <person name="Goldman G.H."/>
            <person name="Houbraken J."/>
            <person name="Oakley B."/>
            <person name="Pocsi I."/>
            <person name="Scazzocchio C."/>
            <person name="Seiboth B."/>
            <person name="vanKuyk P.A."/>
            <person name="Wortman J."/>
            <person name="Dyer P.S."/>
            <person name="Grigoriev I.V."/>
        </authorList>
    </citation>
    <scope>NUCLEOTIDE SEQUENCE [LARGE SCALE GENOMIC DNA]</scope>
    <source>
        <strain evidence="10">CBS 583.65</strain>
    </source>
</reference>
<evidence type="ECO:0000256" key="4">
    <source>
        <dbReference type="ARBA" id="ARBA00023295"/>
    </source>
</evidence>
<dbReference type="CDD" id="cd18617">
    <property type="entry name" value="GH43_XynB-like"/>
    <property type="match status" value="1"/>
</dbReference>
<sequence>MFAFINPILPGFYPDPSCIRVGDVFYMANSSFQFFPGIPIHRSKDLINWELIGNAINRPTQISLNQATTKINNAARREIFTGGIYAPTLRYHDGVYYIVCTNLTGICGMPSNEDFDPSNFIITATDLSDAESYSEPTYFDFHGIDPSLFFDEDGRVYVQGSWIHGYDRDPATVIRQAEIDLVTGQLLTETRDIWSGATGKVPEGPHIYQKDGWYYLLVAEGGTHARHKITMARSQSIWGPFEANPANPALTAEGSSGIVQCVGHGDLVQGPDGEWWCVMLARREYGDSYPLGRETFLTSVEWEDGQFPAFKDVRIRQQTGREVARKTVGGGAVCVHLKSPATLYLRTPDLKNYRQDEGEIDLTATQAGLGAPDGTMTFVGRRQTSLDSTASVTIAISSATSDDVSSGLTLYKDTLRYAAIEYRTPDATLALIVQEAGMPLITLSSHSAQGAVSARLSIISSVDVYKFRAQVFFASGATTDIALGEVPCSAVSGDDFTGTLYGIFATGDGRAMTFQNFEIETR</sequence>
<evidence type="ECO:0000256" key="7">
    <source>
        <dbReference type="RuleBase" id="RU361187"/>
    </source>
</evidence>
<feature type="active site" description="Proton donor" evidence="5">
    <location>
        <position position="203"/>
    </location>
</feature>
<evidence type="ECO:0000256" key="6">
    <source>
        <dbReference type="PIRSR" id="PIRSR606710-2"/>
    </source>
</evidence>
<dbReference type="PANTHER" id="PTHR42812">
    <property type="entry name" value="BETA-XYLOSIDASE"/>
    <property type="match status" value="1"/>
</dbReference>
<keyword evidence="2" id="KW-0732">Signal</keyword>
<accession>A0A1L9Q1Z9</accession>
<evidence type="ECO:0000313" key="9">
    <source>
        <dbReference type="EMBL" id="OJJ07732.1"/>
    </source>
</evidence>
<proteinExistence type="inferred from homology"/>
<dbReference type="SUPFAM" id="SSF49899">
    <property type="entry name" value="Concanavalin A-like lectins/glucanases"/>
    <property type="match status" value="1"/>
</dbReference>
<dbReference type="Pfam" id="PF17851">
    <property type="entry name" value="GH43_C2"/>
    <property type="match status" value="1"/>
</dbReference>
<feature type="domain" description="Beta-xylosidase C-terminal Concanavalin A-like" evidence="8">
    <location>
        <begin position="344"/>
        <end position="510"/>
    </location>
</feature>
<dbReference type="InterPro" id="IPR023296">
    <property type="entry name" value="Glyco_hydro_beta-prop_sf"/>
</dbReference>
<feature type="site" description="Important for catalytic activity, responsible for pKa modulation of the active site Glu and correct orientation of both the proton donor and substrate" evidence="6">
    <location>
        <position position="145"/>
    </location>
</feature>
<dbReference type="STRING" id="1036611.A0A1L9Q1Z9"/>
<dbReference type="Proteomes" id="UP000184073">
    <property type="component" value="Unassembled WGS sequence"/>
</dbReference>
<evidence type="ECO:0000256" key="2">
    <source>
        <dbReference type="ARBA" id="ARBA00022729"/>
    </source>
</evidence>
<dbReference type="InterPro" id="IPR006710">
    <property type="entry name" value="Glyco_hydro_43"/>
</dbReference>